<accession>A0ABD5Z889</accession>
<dbReference type="EMBL" id="JBHTAR010000011">
    <property type="protein sequence ID" value="MFC7201373.1"/>
    <property type="molecule type" value="Genomic_DNA"/>
</dbReference>
<reference evidence="1 2" key="1">
    <citation type="journal article" date="2019" name="Int. J. Syst. Evol. Microbiol.">
        <title>The Global Catalogue of Microorganisms (GCM) 10K type strain sequencing project: providing services to taxonomists for standard genome sequencing and annotation.</title>
        <authorList>
            <consortium name="The Broad Institute Genomics Platform"/>
            <consortium name="The Broad Institute Genome Sequencing Center for Infectious Disease"/>
            <person name="Wu L."/>
            <person name="Ma J."/>
        </authorList>
    </citation>
    <scope>NUCLEOTIDE SEQUENCE [LARGE SCALE GENOMIC DNA]</scope>
    <source>
        <strain evidence="1 2">XZGYJ-43</strain>
    </source>
</reference>
<evidence type="ECO:0000313" key="1">
    <source>
        <dbReference type="EMBL" id="MFC7201373.1"/>
    </source>
</evidence>
<proteinExistence type="predicted"/>
<keyword evidence="2" id="KW-1185">Reference proteome</keyword>
<name>A0ABD5Z889_9EURY</name>
<protein>
    <submittedName>
        <fullName evidence="1">DUF5812 family protein</fullName>
    </submittedName>
</protein>
<dbReference type="RefSeq" id="WP_279528121.1">
    <property type="nucleotide sequence ID" value="NZ_CP122312.1"/>
</dbReference>
<evidence type="ECO:0000313" key="2">
    <source>
        <dbReference type="Proteomes" id="UP001596447"/>
    </source>
</evidence>
<dbReference type="Pfam" id="PF19129">
    <property type="entry name" value="DUF5812"/>
    <property type="match status" value="1"/>
</dbReference>
<dbReference type="InterPro" id="IPR043850">
    <property type="entry name" value="DUF5812"/>
</dbReference>
<comment type="caution">
    <text evidence="1">The sequence shown here is derived from an EMBL/GenBank/DDBJ whole genome shotgun (WGS) entry which is preliminary data.</text>
</comment>
<sequence length="156" mass="16682">MTEKESTFLVTHAEDESAVVSDVHGGQVHTLSSNPGLDVDEVLEGTVTADPPMEVTWSVTDVVERKTIPVEAADERPTPQAFEMAEALSEGELATTERAGVGEVHVLAVPSENVEAAVADVLDDQATLERAARIGIDRVEVRSSVEDGFVSVRYLP</sequence>
<dbReference type="AlphaFoldDB" id="A0ABD5Z889"/>
<dbReference type="Proteomes" id="UP001596447">
    <property type="component" value="Unassembled WGS sequence"/>
</dbReference>
<gene>
    <name evidence="1" type="ORF">ACFQJ9_18510</name>
</gene>
<organism evidence="1 2">
    <name type="scientific">Halospeciosus flavus</name>
    <dbReference type="NCBI Taxonomy" id="3032283"/>
    <lineage>
        <taxon>Archaea</taxon>
        <taxon>Methanobacteriati</taxon>
        <taxon>Methanobacteriota</taxon>
        <taxon>Stenosarchaea group</taxon>
        <taxon>Halobacteria</taxon>
        <taxon>Halobacteriales</taxon>
        <taxon>Halobacteriaceae</taxon>
        <taxon>Halospeciosus</taxon>
    </lineage>
</organism>